<gene>
    <name evidence="3" type="ORF">HK099_000002</name>
</gene>
<proteinExistence type="predicted"/>
<dbReference type="EMBL" id="JADGJW010000001">
    <property type="protein sequence ID" value="KAJ3228447.1"/>
    <property type="molecule type" value="Genomic_DNA"/>
</dbReference>
<evidence type="ECO:0000256" key="1">
    <source>
        <dbReference type="SAM" id="MobiDB-lite"/>
    </source>
</evidence>
<dbReference type="AlphaFoldDB" id="A0AAD5UBW5"/>
<sequence length="917" mass="104662">MLTTPTNSRSCNTKINSNSNNTTSSSKIPVPKKGTKPLKSLVSTSFSETDIASLSIDSPTTSLKKVVQNEIYNSKNRTDDIIHEFKNFSKIFEKKNLQKETKSTTISQTPQTILKKLSRIEGTKTNESSQTVDHGKNSELLLPNESSKNTPNRILALEAKRVTKFLNKDSVVFDEVNCFFNKENDNILEDLIDLNDVNEKFGNNLTSSIQEPNISEFSKISTANSFDLTPALKSALEAKIVSNYGNGVQNRNKTTFKDQSTIDENEIIFDFEENIYLDEHLNFNVKSLIKKELTADVEENIDVEGTTDEGKISEKIDSVTASSNDKMVDVNFKNEFLYKTPEELKSEEIEISETSMEAVSFKCGIDAITPELSESLLNEEQLAKFFEEEPKDSTTSKTDDVLTLEDLSQSHSKFSENDQCRNSFSDQENVLEGSFKTQNFITEDAINSDYNLENYNAKNRNPDEDGEIELSFFKNELNNNVPFSAVSERTEENSILKSEDEKKESSDDSDDQSDYNSPSEQRRLRMSNSLPHKEKNLTEEKIDLTQIKKSIYSLPNKHIVAGETMNFVPKECNLEIKKVLKCDKLDDNFNKITSSICENEQKLNSDQPKTEIVHIKSEETVFFNKSDDQILRQGPGMLDSNTFMVNSKMEIEISNELHKLSKKSLVDSVTKTGGLTGDLMEKKISGNYYGFSKDEKPGLSEVTSTENNSEYDILLEKIEAEKLYQRSRSEAEQNSTLEKNVKFITPINGNVTKKNKSSVLGNYAFLDADDLEKSRSIIFKRNPKLDVLNETKFNRKLETDVDTGLTKTKKKKKTILFTSLIMFLLLMLLFLYRNVEFKDKIDFYFNSSLIIQYFKRNVLETFNYFFYEKPKFQKFSLEALLLRAEKTYHYLYSLVSSMVSNFLESFLGTNDLDYIPS</sequence>
<keyword evidence="2" id="KW-0472">Membrane</keyword>
<feature type="transmembrane region" description="Helical" evidence="2">
    <location>
        <begin position="815"/>
        <end position="832"/>
    </location>
</feature>
<protein>
    <submittedName>
        <fullName evidence="3">Uncharacterized protein</fullName>
    </submittedName>
</protein>
<comment type="caution">
    <text evidence="3">The sequence shown here is derived from an EMBL/GenBank/DDBJ whole genome shotgun (WGS) entry which is preliminary data.</text>
</comment>
<dbReference type="Proteomes" id="UP001211065">
    <property type="component" value="Unassembled WGS sequence"/>
</dbReference>
<feature type="compositionally biased region" description="Polar residues" evidence="1">
    <location>
        <begin position="1"/>
        <end position="11"/>
    </location>
</feature>
<feature type="compositionally biased region" description="Low complexity" evidence="1">
    <location>
        <begin position="12"/>
        <end position="28"/>
    </location>
</feature>
<evidence type="ECO:0000313" key="3">
    <source>
        <dbReference type="EMBL" id="KAJ3228447.1"/>
    </source>
</evidence>
<reference evidence="3" key="1">
    <citation type="submission" date="2020-05" db="EMBL/GenBank/DDBJ databases">
        <title>Phylogenomic resolution of chytrid fungi.</title>
        <authorList>
            <person name="Stajich J.E."/>
            <person name="Amses K."/>
            <person name="Simmons R."/>
            <person name="Seto K."/>
            <person name="Myers J."/>
            <person name="Bonds A."/>
            <person name="Quandt C.A."/>
            <person name="Barry K."/>
            <person name="Liu P."/>
            <person name="Grigoriev I."/>
            <person name="Longcore J.E."/>
            <person name="James T.Y."/>
        </authorList>
    </citation>
    <scope>NUCLEOTIDE SEQUENCE</scope>
    <source>
        <strain evidence="3">JEL0476</strain>
    </source>
</reference>
<feature type="region of interest" description="Disordered" evidence="1">
    <location>
        <begin position="122"/>
        <end position="147"/>
    </location>
</feature>
<accession>A0AAD5UBW5</accession>
<name>A0AAD5UBW5_9FUNG</name>
<keyword evidence="4" id="KW-1185">Reference proteome</keyword>
<organism evidence="3 4">
    <name type="scientific">Clydaea vesicula</name>
    <dbReference type="NCBI Taxonomy" id="447962"/>
    <lineage>
        <taxon>Eukaryota</taxon>
        <taxon>Fungi</taxon>
        <taxon>Fungi incertae sedis</taxon>
        <taxon>Chytridiomycota</taxon>
        <taxon>Chytridiomycota incertae sedis</taxon>
        <taxon>Chytridiomycetes</taxon>
        <taxon>Lobulomycetales</taxon>
        <taxon>Lobulomycetaceae</taxon>
        <taxon>Clydaea</taxon>
    </lineage>
</organism>
<keyword evidence="2" id="KW-0812">Transmembrane</keyword>
<evidence type="ECO:0000313" key="4">
    <source>
        <dbReference type="Proteomes" id="UP001211065"/>
    </source>
</evidence>
<keyword evidence="2" id="KW-1133">Transmembrane helix</keyword>
<feature type="region of interest" description="Disordered" evidence="1">
    <location>
        <begin position="1"/>
        <end position="36"/>
    </location>
</feature>
<feature type="region of interest" description="Disordered" evidence="1">
    <location>
        <begin position="483"/>
        <end position="537"/>
    </location>
</feature>
<feature type="compositionally biased region" description="Basic and acidic residues" evidence="1">
    <location>
        <begin position="488"/>
        <end position="506"/>
    </location>
</feature>
<evidence type="ECO:0000256" key="2">
    <source>
        <dbReference type="SAM" id="Phobius"/>
    </source>
</evidence>